<reference evidence="2 3" key="1">
    <citation type="submission" date="2021-11" db="EMBL/GenBank/DDBJ databases">
        <authorList>
            <person name="Islam A."/>
            <person name="Islam S."/>
            <person name="Flora M.S."/>
            <person name="Rahman M."/>
            <person name="Ziaur R.M."/>
            <person name="Epstein J.H."/>
            <person name="Hassan M."/>
            <person name="Klassen M."/>
            <person name="Woodard K."/>
            <person name="Webb A."/>
            <person name="Webby R.J."/>
            <person name="El Zowalaty M.E."/>
        </authorList>
    </citation>
    <scope>NUCLEOTIDE SEQUENCE [LARGE SCALE GENOMIC DNA]</scope>
    <source>
        <strain evidence="2">Pbs1</strain>
    </source>
</reference>
<gene>
    <name evidence="2" type="ORF">PBS001_LOCUS6571</name>
</gene>
<evidence type="ECO:0000256" key="1">
    <source>
        <dbReference type="SAM" id="MobiDB-lite"/>
    </source>
</evidence>
<dbReference type="Proteomes" id="UP001158986">
    <property type="component" value="Unassembled WGS sequence"/>
</dbReference>
<keyword evidence="3" id="KW-1185">Reference proteome</keyword>
<name>A0ABN8D5F0_9STRA</name>
<evidence type="ECO:0000313" key="2">
    <source>
        <dbReference type="EMBL" id="CAH0520068.1"/>
    </source>
</evidence>
<sequence length="668" mass="75590">MTTSLSWGSISHVKKIALTSDAPVWKSYLAIRSSSSIGVVNASNSSGTVYNNCDVLHFHGRKRAKPLAGRGRAQGASIWMTLATPLTTRHNGRQDGSAVRTCIRHYWEQLSVNERQQILFLDEPELVKQLYKLNLSLLCVGLMQRHLKTSNRTGVTTGDKNLVPLSTSNETNIETSNETNIETSTNASVVHDRIATLPRTRGQVSDMPSEKTYELLEAMEFMDISTGILTVKTELAEDTDRLFTLVGDVLEGFLTSIHVLTESNFNKLFVTESETINTWANYQRLIAMLVEQLILRSYVSHLERKAAQQMEQLLLEMSLEDGKMSTDTTIFYGKKANKKKKKKNLTRHEALPVQMNEKLYIAKSQSKDDDNADRFQTKDDNPTTALSRSEVLAMKQVHEPMLEPKSIPADNNCGFVMPAESIDEATLDVNETIPQVETVTERLSTLNPNALVFQPQHVTPAPAYINARAPSVGKRKLDECIVNIPWGDVDNDLGSAIDHQSIDRDLSYDDVETDNQNDHQQWNRKQRRCEADAELEWQLQQVYASTSSLFGWDFTRQCKLSDARMNHPWSNSMLWRTAPKEVVRYFSPRHDDEYASRFHASHFLSPALSSYYFNPGPPMSFYSPLVHARDMDSSINESFGFQSPMVVSAPEYFNAPYYRHHSSNEVDS</sequence>
<evidence type="ECO:0000313" key="3">
    <source>
        <dbReference type="Proteomes" id="UP001158986"/>
    </source>
</evidence>
<dbReference type="EMBL" id="CAKLCB010000326">
    <property type="protein sequence ID" value="CAH0520068.1"/>
    <property type="molecule type" value="Genomic_DNA"/>
</dbReference>
<proteinExistence type="predicted"/>
<accession>A0ABN8D5F0</accession>
<protein>
    <submittedName>
        <fullName evidence="2">Uncharacterized protein</fullName>
    </submittedName>
</protein>
<feature type="compositionally biased region" description="Basic and acidic residues" evidence="1">
    <location>
        <begin position="365"/>
        <end position="381"/>
    </location>
</feature>
<organism evidence="2 3">
    <name type="scientific">Peronospora belbahrii</name>
    <dbReference type="NCBI Taxonomy" id="622444"/>
    <lineage>
        <taxon>Eukaryota</taxon>
        <taxon>Sar</taxon>
        <taxon>Stramenopiles</taxon>
        <taxon>Oomycota</taxon>
        <taxon>Peronosporomycetes</taxon>
        <taxon>Peronosporales</taxon>
        <taxon>Peronosporaceae</taxon>
        <taxon>Peronospora</taxon>
    </lineage>
</organism>
<feature type="region of interest" description="Disordered" evidence="1">
    <location>
        <begin position="364"/>
        <end position="388"/>
    </location>
</feature>
<comment type="caution">
    <text evidence="2">The sequence shown here is derived from an EMBL/GenBank/DDBJ whole genome shotgun (WGS) entry which is preliminary data.</text>
</comment>